<proteinExistence type="predicted"/>
<dbReference type="EnsemblMetazoa" id="XM_020007253.1">
    <property type="protein sequence ID" value="XP_019862812.1"/>
    <property type="gene ID" value="LOC109591536"/>
</dbReference>
<dbReference type="InterPro" id="IPR048366">
    <property type="entry name" value="TNP-like_GBD"/>
</dbReference>
<dbReference type="Pfam" id="PF21788">
    <property type="entry name" value="TNP-like_GBD"/>
    <property type="match status" value="1"/>
</dbReference>
<feature type="domain" description="Transposable element P transposase-like GTP-binding insertion" evidence="2">
    <location>
        <begin position="1"/>
        <end position="53"/>
    </location>
</feature>
<organism evidence="4 5">
    <name type="scientific">Amphimedon queenslandica</name>
    <name type="common">Sponge</name>
    <dbReference type="NCBI Taxonomy" id="400682"/>
    <lineage>
        <taxon>Eukaryota</taxon>
        <taxon>Metazoa</taxon>
        <taxon>Porifera</taxon>
        <taxon>Demospongiae</taxon>
        <taxon>Heteroscleromorpha</taxon>
        <taxon>Haplosclerida</taxon>
        <taxon>Niphatidae</taxon>
        <taxon>Amphimedon</taxon>
    </lineage>
</organism>
<dbReference type="KEGG" id="aqu:109591536"/>
<evidence type="ECO:0000256" key="1">
    <source>
        <dbReference type="SAM" id="MobiDB-lite"/>
    </source>
</evidence>
<dbReference type="Proteomes" id="UP000007879">
    <property type="component" value="Unassembled WGS sequence"/>
</dbReference>
<sequence>MRVDLAAETLSSTVAKAIRHFLNDDAEETAVFIERFNKFFDILNVKNYTECYLKRKYNKTPYRWDKDIRLEWLETVFLPWLDEWEQEAKSQKELKAEERNKLILSSETLLGIRITSLSFIELIRYIFTIPGVKSFLSENISQDPLEKFFGRQRQRGGVNENPTTKQFLVNNQALRVVNSIKIDTSKGNTRGSNQDTVIIDDGPLQKRRRCSKPIANTPLLSPDDSQNDMINLTSKI</sequence>
<evidence type="ECO:0000313" key="4">
    <source>
        <dbReference type="EnsemblMetazoa" id="XP_019862812.1"/>
    </source>
</evidence>
<keyword evidence="5" id="KW-1185">Reference proteome</keyword>
<reference evidence="4" key="2">
    <citation type="submission" date="2024-06" db="UniProtKB">
        <authorList>
            <consortium name="EnsemblMetazoa"/>
        </authorList>
    </citation>
    <scope>IDENTIFICATION</scope>
</reference>
<reference evidence="5" key="1">
    <citation type="journal article" date="2010" name="Nature">
        <title>The Amphimedon queenslandica genome and the evolution of animal complexity.</title>
        <authorList>
            <person name="Srivastava M."/>
            <person name="Simakov O."/>
            <person name="Chapman J."/>
            <person name="Fahey B."/>
            <person name="Gauthier M.E."/>
            <person name="Mitros T."/>
            <person name="Richards G.S."/>
            <person name="Conaco C."/>
            <person name="Dacre M."/>
            <person name="Hellsten U."/>
            <person name="Larroux C."/>
            <person name="Putnam N.H."/>
            <person name="Stanke M."/>
            <person name="Adamska M."/>
            <person name="Darling A."/>
            <person name="Degnan S.M."/>
            <person name="Oakley T.H."/>
            <person name="Plachetzki D.C."/>
            <person name="Zhai Y."/>
            <person name="Adamski M."/>
            <person name="Calcino A."/>
            <person name="Cummins S.F."/>
            <person name="Goodstein D.M."/>
            <person name="Harris C."/>
            <person name="Jackson D.J."/>
            <person name="Leys S.P."/>
            <person name="Shu S."/>
            <person name="Woodcroft B.J."/>
            <person name="Vervoort M."/>
            <person name="Kosik K.S."/>
            <person name="Manning G."/>
            <person name="Degnan B.M."/>
            <person name="Rokhsar D.S."/>
        </authorList>
    </citation>
    <scope>NUCLEOTIDE SEQUENCE [LARGE SCALE GENOMIC DNA]</scope>
</reference>
<accession>A0AAN0K0W7</accession>
<evidence type="ECO:0000259" key="2">
    <source>
        <dbReference type="Pfam" id="PF21788"/>
    </source>
</evidence>
<dbReference type="InterPro" id="IPR048367">
    <property type="entry name" value="TNP-like_RNaseH_C"/>
</dbReference>
<feature type="region of interest" description="Disordered" evidence="1">
    <location>
        <begin position="214"/>
        <end position="236"/>
    </location>
</feature>
<dbReference type="GeneID" id="109591536"/>
<feature type="compositionally biased region" description="Polar residues" evidence="1">
    <location>
        <begin position="223"/>
        <end position="236"/>
    </location>
</feature>
<dbReference type="RefSeq" id="XP_019862812.1">
    <property type="nucleotide sequence ID" value="XM_020007253.1"/>
</dbReference>
<dbReference type="AlphaFoldDB" id="A0AAN0K0W7"/>
<protein>
    <submittedName>
        <fullName evidence="4">Uncharacterized protein</fullName>
    </submittedName>
</protein>
<dbReference type="Pfam" id="PF21789">
    <property type="entry name" value="TNP-like_RNaseH_C"/>
    <property type="match status" value="1"/>
</dbReference>
<evidence type="ECO:0000259" key="3">
    <source>
        <dbReference type="Pfam" id="PF21789"/>
    </source>
</evidence>
<feature type="domain" description="Transposable element P transposase-like RNase H C-terminal" evidence="3">
    <location>
        <begin position="140"/>
        <end position="167"/>
    </location>
</feature>
<evidence type="ECO:0000313" key="5">
    <source>
        <dbReference type="Proteomes" id="UP000007879"/>
    </source>
</evidence>
<name>A0AAN0K0W7_AMPQE</name>